<feature type="transmembrane region" description="Helical" evidence="2">
    <location>
        <begin position="181"/>
        <end position="206"/>
    </location>
</feature>
<evidence type="ECO:0000256" key="2">
    <source>
        <dbReference type="SAM" id="Phobius"/>
    </source>
</evidence>
<sequence length="355" mass="39519">MAPPASSPSPTTLVTIEPDSNETDDPPPPYPSRARRSRRLNPTRRQQPHTDTQAESHLEPNLSSYLETVESEATETTPFLPLSEQHQQHHGSGRRAAQGRPRSDSHPSIMSAVSVAPSLAQTIVSMFQEYEYDEDGFLVQDDPEDGLGFSSGDLPETLGGHPRFWSGPGLKRYFRPLTRKVYWKALFHLYVVNFPYALAAFLYVFILTVTGTTLLMALPLGALLCFFNLLGARVFARGELALQTKFHTPLAYPMPYPPRPLFTRMRHDSGGVPVPEPSFYKNTYAMFTDVTSYQSLFYFLVIKPSITLLLSVALIVLGVPALVLVLPAPLALRAMRRIGIWQANVAVDGLYLSSR</sequence>
<feature type="transmembrane region" description="Helical" evidence="2">
    <location>
        <begin position="308"/>
        <end position="332"/>
    </location>
</feature>
<evidence type="ECO:0000313" key="4">
    <source>
        <dbReference type="Proteomes" id="UP001221142"/>
    </source>
</evidence>
<keyword evidence="2" id="KW-1133">Transmembrane helix</keyword>
<feature type="transmembrane region" description="Helical" evidence="2">
    <location>
        <begin position="212"/>
        <end position="236"/>
    </location>
</feature>
<proteinExistence type="predicted"/>
<gene>
    <name evidence="3" type="ORF">FB45DRAFT_795346</name>
</gene>
<evidence type="ECO:0000256" key="1">
    <source>
        <dbReference type="SAM" id="MobiDB-lite"/>
    </source>
</evidence>
<evidence type="ECO:0000313" key="3">
    <source>
        <dbReference type="EMBL" id="KAJ7627149.1"/>
    </source>
</evidence>
<dbReference type="EMBL" id="JARKIF010000011">
    <property type="protein sequence ID" value="KAJ7627149.1"/>
    <property type="molecule type" value="Genomic_DNA"/>
</dbReference>
<organism evidence="3 4">
    <name type="scientific">Roridomyces roridus</name>
    <dbReference type="NCBI Taxonomy" id="1738132"/>
    <lineage>
        <taxon>Eukaryota</taxon>
        <taxon>Fungi</taxon>
        <taxon>Dikarya</taxon>
        <taxon>Basidiomycota</taxon>
        <taxon>Agaricomycotina</taxon>
        <taxon>Agaricomycetes</taxon>
        <taxon>Agaricomycetidae</taxon>
        <taxon>Agaricales</taxon>
        <taxon>Marasmiineae</taxon>
        <taxon>Mycenaceae</taxon>
        <taxon>Roridomyces</taxon>
    </lineage>
</organism>
<feature type="region of interest" description="Disordered" evidence="1">
    <location>
        <begin position="1"/>
        <end position="60"/>
    </location>
</feature>
<protein>
    <submittedName>
        <fullName evidence="3">Uncharacterized protein</fullName>
    </submittedName>
</protein>
<accession>A0AAD7BPR7</accession>
<comment type="caution">
    <text evidence="3">The sequence shown here is derived from an EMBL/GenBank/DDBJ whole genome shotgun (WGS) entry which is preliminary data.</text>
</comment>
<feature type="region of interest" description="Disordered" evidence="1">
    <location>
        <begin position="83"/>
        <end position="108"/>
    </location>
</feature>
<reference evidence="3" key="1">
    <citation type="submission" date="2023-03" db="EMBL/GenBank/DDBJ databases">
        <title>Massive genome expansion in bonnet fungi (Mycena s.s.) driven by repeated elements and novel gene families across ecological guilds.</title>
        <authorList>
            <consortium name="Lawrence Berkeley National Laboratory"/>
            <person name="Harder C.B."/>
            <person name="Miyauchi S."/>
            <person name="Viragh M."/>
            <person name="Kuo A."/>
            <person name="Thoen E."/>
            <person name="Andreopoulos B."/>
            <person name="Lu D."/>
            <person name="Skrede I."/>
            <person name="Drula E."/>
            <person name="Henrissat B."/>
            <person name="Morin E."/>
            <person name="Kohler A."/>
            <person name="Barry K."/>
            <person name="LaButti K."/>
            <person name="Morin E."/>
            <person name="Salamov A."/>
            <person name="Lipzen A."/>
            <person name="Mereny Z."/>
            <person name="Hegedus B."/>
            <person name="Baldrian P."/>
            <person name="Stursova M."/>
            <person name="Weitz H."/>
            <person name="Taylor A."/>
            <person name="Grigoriev I.V."/>
            <person name="Nagy L.G."/>
            <person name="Martin F."/>
            <person name="Kauserud H."/>
        </authorList>
    </citation>
    <scope>NUCLEOTIDE SEQUENCE</scope>
    <source>
        <strain evidence="3">9284</strain>
    </source>
</reference>
<keyword evidence="2" id="KW-0812">Transmembrane</keyword>
<name>A0AAD7BPR7_9AGAR</name>
<keyword evidence="4" id="KW-1185">Reference proteome</keyword>
<keyword evidence="2" id="KW-0472">Membrane</keyword>
<dbReference type="AlphaFoldDB" id="A0AAD7BPR7"/>
<feature type="compositionally biased region" description="Basic residues" evidence="1">
    <location>
        <begin position="33"/>
        <end position="42"/>
    </location>
</feature>
<dbReference type="Proteomes" id="UP001221142">
    <property type="component" value="Unassembled WGS sequence"/>
</dbReference>